<dbReference type="SUPFAM" id="SSF57716">
    <property type="entry name" value="Glucocorticoid receptor-like (DNA-binding domain)"/>
    <property type="match status" value="1"/>
</dbReference>
<dbReference type="PANTHER" id="PTHR46855">
    <property type="entry name" value="OSJNBB0038F03.10 PROTEIN"/>
    <property type="match status" value="1"/>
</dbReference>
<proteinExistence type="predicted"/>
<evidence type="ECO:0000259" key="4">
    <source>
        <dbReference type="PROSITE" id="PS50114"/>
    </source>
</evidence>
<keyword evidence="3" id="KW-0472">Membrane</keyword>
<evidence type="ECO:0000256" key="1">
    <source>
        <dbReference type="PROSITE-ProRule" id="PRU00094"/>
    </source>
</evidence>
<keyword evidence="1" id="KW-0863">Zinc-finger</keyword>
<dbReference type="InterPro" id="IPR044589">
    <property type="entry name" value="GATA26/27"/>
</dbReference>
<feature type="compositionally biased region" description="Low complexity" evidence="2">
    <location>
        <begin position="173"/>
        <end position="182"/>
    </location>
</feature>
<dbReference type="Gene3D" id="3.30.50.10">
    <property type="entry name" value="Erythroid Transcription Factor GATA-1, subunit A"/>
    <property type="match status" value="1"/>
</dbReference>
<sequence>MYIMETNKSHDITRLSSDIMAFSILRKGQVCILGCCCLWVVLVLLIGLATEVSLDLVSEGGSIEMPKQGPCCHCGITYTPLWRNGPPGKPVLCNACGSRWRTKGTLASYAPLHSRGPVLSDSGVKRNSREHKSSSNKKPQSLNIRTQNDVEIISGDIVPGNESSAIGCEDDTSNGSSSGSRLSFSESTVLLGSVDGIEVSGSLQSDSWDPHIPSKTRTSNGCHSPSPVEKLRRDLYNILQEQDSTYLSGSSEEVLLFQREDPMLSVETDLGSVLIKQPASLTEEKSEADSCLKGTGVNSSNVTTLGSLLSCVPSQSCEVSSSSSGKHRLLLEIEEEGVKERPMKRRALADISSENILPNKVDVLESSRSPQRSMDLISTKGEDFKLEKEISSCSSQIVSGATSIPTKKPLSQLPKYPSSRVTKGNMKVQNRCSTNLHPRQASSSTNRAFEEMLMSGGSEDHKQLMMPHSSANRSTLSINKSSTILDIMREDQLSSAVSCPRPPERLIYGLVSSVIQNVQSLKVNCFTPAVNALSSRYSFSKAACTEQVPPVVANCSWQFCKNQ</sequence>
<keyword evidence="1" id="KW-0862">Zinc</keyword>
<dbReference type="CDD" id="cd00202">
    <property type="entry name" value="ZnF_GATA"/>
    <property type="match status" value="1"/>
</dbReference>
<dbReference type="InterPro" id="IPR013088">
    <property type="entry name" value="Znf_NHR/GATA"/>
</dbReference>
<dbReference type="STRING" id="337451.A0A443PPX0"/>
<protein>
    <submittedName>
        <fullName evidence="5">GATA transcription factor 26 isoform X1</fullName>
    </submittedName>
</protein>
<feature type="region of interest" description="Disordered" evidence="2">
    <location>
        <begin position="202"/>
        <end position="227"/>
    </location>
</feature>
<dbReference type="SMART" id="SM00401">
    <property type="entry name" value="ZnF_GATA"/>
    <property type="match status" value="1"/>
</dbReference>
<accession>A0A443PPX0</accession>
<evidence type="ECO:0000256" key="3">
    <source>
        <dbReference type="SAM" id="Phobius"/>
    </source>
</evidence>
<evidence type="ECO:0000313" key="5">
    <source>
        <dbReference type="EMBL" id="RWR92836.1"/>
    </source>
</evidence>
<dbReference type="AlphaFoldDB" id="A0A443PPX0"/>
<dbReference type="Proteomes" id="UP000283530">
    <property type="component" value="Unassembled WGS sequence"/>
</dbReference>
<keyword evidence="6" id="KW-1185">Reference proteome</keyword>
<reference evidence="5 6" key="1">
    <citation type="journal article" date="2019" name="Nat. Plants">
        <title>Stout camphor tree genome fills gaps in understanding of flowering plant genome evolution.</title>
        <authorList>
            <person name="Chaw S.M."/>
            <person name="Liu Y.C."/>
            <person name="Wu Y.W."/>
            <person name="Wang H.Y."/>
            <person name="Lin C.I."/>
            <person name="Wu C.S."/>
            <person name="Ke H.M."/>
            <person name="Chang L.Y."/>
            <person name="Hsu C.Y."/>
            <person name="Yang H.T."/>
            <person name="Sudianto E."/>
            <person name="Hsu M.H."/>
            <person name="Wu K.P."/>
            <person name="Wang L.N."/>
            <person name="Leebens-Mack J.H."/>
            <person name="Tsai I.J."/>
        </authorList>
    </citation>
    <scope>NUCLEOTIDE SEQUENCE [LARGE SCALE GENOMIC DNA]</scope>
    <source>
        <strain evidence="6">cv. Chaw 1501</strain>
        <tissue evidence="5">Young leaves</tissue>
    </source>
</reference>
<dbReference type="Pfam" id="PF00320">
    <property type="entry name" value="GATA"/>
    <property type="match status" value="1"/>
</dbReference>
<feature type="region of interest" description="Disordered" evidence="2">
    <location>
        <begin position="117"/>
        <end position="182"/>
    </location>
</feature>
<dbReference type="PANTHER" id="PTHR46855:SF1">
    <property type="entry name" value="GATA TRANSCRIPTION FACTOR 26"/>
    <property type="match status" value="1"/>
</dbReference>
<dbReference type="GO" id="GO:0043565">
    <property type="term" value="F:sequence-specific DNA binding"/>
    <property type="evidence" value="ECO:0007669"/>
    <property type="project" value="InterPro"/>
</dbReference>
<gene>
    <name evidence="5" type="ORF">CKAN_02206200</name>
</gene>
<name>A0A443PPX0_9MAGN</name>
<keyword evidence="1" id="KW-0479">Metal-binding</keyword>
<keyword evidence="3" id="KW-1133">Transmembrane helix</keyword>
<dbReference type="EMBL" id="QPKB01000009">
    <property type="protein sequence ID" value="RWR92836.1"/>
    <property type="molecule type" value="Genomic_DNA"/>
</dbReference>
<comment type="caution">
    <text evidence="5">The sequence shown here is derived from an EMBL/GenBank/DDBJ whole genome shotgun (WGS) entry which is preliminary data.</text>
</comment>
<dbReference type="PROSITE" id="PS00344">
    <property type="entry name" value="GATA_ZN_FINGER_1"/>
    <property type="match status" value="1"/>
</dbReference>
<dbReference type="GO" id="GO:0008270">
    <property type="term" value="F:zinc ion binding"/>
    <property type="evidence" value="ECO:0007669"/>
    <property type="project" value="UniProtKB-KW"/>
</dbReference>
<feature type="transmembrane region" description="Helical" evidence="3">
    <location>
        <begin position="30"/>
        <end position="49"/>
    </location>
</feature>
<evidence type="ECO:0000256" key="2">
    <source>
        <dbReference type="SAM" id="MobiDB-lite"/>
    </source>
</evidence>
<feature type="domain" description="GATA-type" evidence="4">
    <location>
        <begin position="71"/>
        <end position="104"/>
    </location>
</feature>
<dbReference type="PROSITE" id="PS50114">
    <property type="entry name" value="GATA_ZN_FINGER_2"/>
    <property type="match status" value="1"/>
</dbReference>
<dbReference type="OrthoDB" id="10316139at2759"/>
<dbReference type="GO" id="GO:0006355">
    <property type="term" value="P:regulation of DNA-templated transcription"/>
    <property type="evidence" value="ECO:0007669"/>
    <property type="project" value="InterPro"/>
</dbReference>
<organism evidence="5 6">
    <name type="scientific">Cinnamomum micranthum f. kanehirae</name>
    <dbReference type="NCBI Taxonomy" id="337451"/>
    <lineage>
        <taxon>Eukaryota</taxon>
        <taxon>Viridiplantae</taxon>
        <taxon>Streptophyta</taxon>
        <taxon>Embryophyta</taxon>
        <taxon>Tracheophyta</taxon>
        <taxon>Spermatophyta</taxon>
        <taxon>Magnoliopsida</taxon>
        <taxon>Magnoliidae</taxon>
        <taxon>Laurales</taxon>
        <taxon>Lauraceae</taxon>
        <taxon>Cinnamomum</taxon>
    </lineage>
</organism>
<evidence type="ECO:0000313" key="6">
    <source>
        <dbReference type="Proteomes" id="UP000283530"/>
    </source>
</evidence>
<keyword evidence="3" id="KW-0812">Transmembrane</keyword>
<dbReference type="InterPro" id="IPR000679">
    <property type="entry name" value="Znf_GATA"/>
</dbReference>
<feature type="compositionally biased region" description="Polar residues" evidence="2">
    <location>
        <begin position="136"/>
        <end position="149"/>
    </location>
</feature>